<dbReference type="VEuPathDB" id="FungiDB:RhiirA1_499434"/>
<organism evidence="1 2">
    <name type="scientific">Rhizophagus irregularis</name>
    <dbReference type="NCBI Taxonomy" id="588596"/>
    <lineage>
        <taxon>Eukaryota</taxon>
        <taxon>Fungi</taxon>
        <taxon>Fungi incertae sedis</taxon>
        <taxon>Mucoromycota</taxon>
        <taxon>Glomeromycotina</taxon>
        <taxon>Glomeromycetes</taxon>
        <taxon>Glomerales</taxon>
        <taxon>Glomeraceae</taxon>
        <taxon>Rhizophagus</taxon>
    </lineage>
</organism>
<name>A0A2N1MU81_9GLOM</name>
<dbReference type="VEuPathDB" id="FungiDB:FUN_000942"/>
<protein>
    <submittedName>
        <fullName evidence="1">Uncharacterized protein</fullName>
    </submittedName>
</protein>
<accession>A0A2N1MU81</accession>
<dbReference type="VEuPathDB" id="FungiDB:RhiirFUN_018335"/>
<proteinExistence type="predicted"/>
<gene>
    <name evidence="1" type="ORF">RhiirC2_853813</name>
</gene>
<sequence length="260" mass="29550">MEYCYNCNDYTDDCYCSRYGDSCATYDDILYEDSYDQNCQYCFAGASYSDNYCPTCGAAFGTVATVEESSYEVVSYKIKESAEPLIEYVDKNGGKAEVSAQVGNRKITATYSQEATEISFTSYTPEIDYDTEDYTPEIDYDTEDYTPEIDYDTEDYTPEIDYDTEDYTPEIDYDTEDYTPEIDYDTEDYTPEIDYDTEDYTPETDFGTVAESSSLISIEEFADTIRKSAEVTVEFAELHGGSVKVITQLDGVEIITSYTP</sequence>
<evidence type="ECO:0000313" key="1">
    <source>
        <dbReference type="EMBL" id="PKK65157.1"/>
    </source>
</evidence>
<comment type="caution">
    <text evidence="1">The sequence shown here is derived from an EMBL/GenBank/DDBJ whole genome shotgun (WGS) entry which is preliminary data.</text>
</comment>
<dbReference type="AlphaFoldDB" id="A0A2N1MU81"/>
<dbReference type="Proteomes" id="UP000233469">
    <property type="component" value="Unassembled WGS sequence"/>
</dbReference>
<reference evidence="1 2" key="1">
    <citation type="submission" date="2016-04" db="EMBL/GenBank/DDBJ databases">
        <title>Genome analyses suggest a sexual origin of heterokaryosis in a supposedly ancient asexual fungus.</title>
        <authorList>
            <person name="Ropars J."/>
            <person name="Sedzielewska K."/>
            <person name="Noel J."/>
            <person name="Charron P."/>
            <person name="Farinelli L."/>
            <person name="Marton T."/>
            <person name="Kruger M."/>
            <person name="Pelin A."/>
            <person name="Brachmann A."/>
            <person name="Corradi N."/>
        </authorList>
    </citation>
    <scope>NUCLEOTIDE SEQUENCE [LARGE SCALE GENOMIC DNA]</scope>
    <source>
        <strain evidence="1 2">C2</strain>
    </source>
</reference>
<dbReference type="EMBL" id="LLXL01001316">
    <property type="protein sequence ID" value="PKK65157.1"/>
    <property type="molecule type" value="Genomic_DNA"/>
</dbReference>
<evidence type="ECO:0000313" key="2">
    <source>
        <dbReference type="Proteomes" id="UP000233469"/>
    </source>
</evidence>
<reference evidence="1 2" key="2">
    <citation type="submission" date="2017-10" db="EMBL/GenBank/DDBJ databases">
        <title>Extensive intraspecific genome diversity in a model arbuscular mycorrhizal fungus.</title>
        <authorList>
            <person name="Chen E.C.H."/>
            <person name="Morin E."/>
            <person name="Baudet D."/>
            <person name="Noel J."/>
            <person name="Ndikumana S."/>
            <person name="Charron P."/>
            <person name="St-Onge C."/>
            <person name="Giorgi J."/>
            <person name="Grigoriev I.V."/>
            <person name="Roux C."/>
            <person name="Martin F.M."/>
            <person name="Corradi N."/>
        </authorList>
    </citation>
    <scope>NUCLEOTIDE SEQUENCE [LARGE SCALE GENOMIC DNA]</scope>
    <source>
        <strain evidence="1 2">C2</strain>
    </source>
</reference>